<dbReference type="GO" id="GO:0016740">
    <property type="term" value="F:transferase activity"/>
    <property type="evidence" value="ECO:0007669"/>
    <property type="project" value="UniProtKB-KW"/>
</dbReference>
<feature type="non-terminal residue" evidence="1">
    <location>
        <position position="35"/>
    </location>
</feature>
<gene>
    <name evidence="1" type="ORF">Q605_AUC00442G0003</name>
</gene>
<name>W1VJC6_9ACTO</name>
<organism evidence="1 2">
    <name type="scientific">Actinomyces urogenitalis DORA_12</name>
    <dbReference type="NCBI Taxonomy" id="1403939"/>
    <lineage>
        <taxon>Bacteria</taxon>
        <taxon>Bacillati</taxon>
        <taxon>Actinomycetota</taxon>
        <taxon>Actinomycetes</taxon>
        <taxon>Actinomycetales</taxon>
        <taxon>Actinomycetaceae</taxon>
        <taxon>Actinomyces</taxon>
    </lineage>
</organism>
<dbReference type="Proteomes" id="UP000018852">
    <property type="component" value="Unassembled WGS sequence"/>
</dbReference>
<dbReference type="EMBL" id="AZLV01000442">
    <property type="protein sequence ID" value="ETJ05801.1"/>
    <property type="molecule type" value="Genomic_DNA"/>
</dbReference>
<keyword evidence="1" id="KW-0808">Transferase</keyword>
<dbReference type="AlphaFoldDB" id="W1VJC6"/>
<comment type="caution">
    <text evidence="1">The sequence shown here is derived from an EMBL/GenBank/DDBJ whole genome shotgun (WGS) entry which is preliminary data.</text>
</comment>
<accession>W1VJC6</accession>
<evidence type="ECO:0000313" key="2">
    <source>
        <dbReference type="Proteomes" id="UP000018852"/>
    </source>
</evidence>
<evidence type="ECO:0000313" key="1">
    <source>
        <dbReference type="EMBL" id="ETJ05801.1"/>
    </source>
</evidence>
<sequence>MTDASPASAPASERLRQLAEAHGGTTRHWDFHGNP</sequence>
<reference evidence="1 2" key="1">
    <citation type="submission" date="2013-12" db="EMBL/GenBank/DDBJ databases">
        <title>A Varibaculum cambriense genome reconstructed from a premature infant gut community with otherwise low bacterial novelty that shifts toward anaerobic metabolism during the third week of life.</title>
        <authorList>
            <person name="Brown C.T."/>
            <person name="Sharon I."/>
            <person name="Thomas B.C."/>
            <person name="Castelle C.J."/>
            <person name="Morowitz M.J."/>
            <person name="Banfield J.F."/>
        </authorList>
    </citation>
    <scope>NUCLEOTIDE SEQUENCE [LARGE SCALE GENOMIC DNA]</scope>
    <source>
        <strain evidence="2">DORA_12</strain>
    </source>
</reference>
<protein>
    <submittedName>
        <fullName evidence="1">4-alpha-glucanotransferase</fullName>
    </submittedName>
</protein>
<proteinExistence type="predicted"/>